<feature type="transmembrane region" description="Helical" evidence="1">
    <location>
        <begin position="194"/>
        <end position="211"/>
    </location>
</feature>
<gene>
    <name evidence="2" type="ORF">HXX08_07775</name>
    <name evidence="3" type="ORF">OZ401_000900</name>
</gene>
<feature type="transmembrane region" description="Helical" evidence="1">
    <location>
        <begin position="443"/>
        <end position="462"/>
    </location>
</feature>
<organism evidence="2 4">
    <name type="scientific">Candidatus Chlorohelix allophototropha</name>
    <dbReference type="NCBI Taxonomy" id="3003348"/>
    <lineage>
        <taxon>Bacteria</taxon>
        <taxon>Bacillati</taxon>
        <taxon>Chloroflexota</taxon>
        <taxon>Chloroflexia</taxon>
        <taxon>Candidatus Chloroheliales</taxon>
        <taxon>Candidatus Chloroheliaceae</taxon>
        <taxon>Candidatus Chlorohelix</taxon>
    </lineage>
</organism>
<evidence type="ECO:0008006" key="6">
    <source>
        <dbReference type="Google" id="ProtNLM"/>
    </source>
</evidence>
<dbReference type="Proteomes" id="UP001431572">
    <property type="component" value="Chromosome 1"/>
</dbReference>
<feature type="transmembrane region" description="Helical" evidence="1">
    <location>
        <begin position="217"/>
        <end position="235"/>
    </location>
</feature>
<feature type="transmembrane region" description="Helical" evidence="1">
    <location>
        <begin position="42"/>
        <end position="61"/>
    </location>
</feature>
<proteinExistence type="predicted"/>
<evidence type="ECO:0000313" key="3">
    <source>
        <dbReference type="EMBL" id="WJW67630.1"/>
    </source>
</evidence>
<feature type="transmembrane region" description="Helical" evidence="1">
    <location>
        <begin position="405"/>
        <end position="428"/>
    </location>
</feature>
<evidence type="ECO:0000313" key="4">
    <source>
        <dbReference type="Proteomes" id="UP000521676"/>
    </source>
</evidence>
<keyword evidence="1" id="KW-0812">Transmembrane</keyword>
<feature type="transmembrane region" description="Helical" evidence="1">
    <location>
        <begin position="290"/>
        <end position="307"/>
    </location>
</feature>
<dbReference type="RefSeq" id="WP_341469519.1">
    <property type="nucleotide sequence ID" value="NZ_CP128399.1"/>
</dbReference>
<feature type="transmembrane region" description="Helical" evidence="1">
    <location>
        <begin position="113"/>
        <end position="136"/>
    </location>
</feature>
<keyword evidence="5" id="KW-1185">Reference proteome</keyword>
<keyword evidence="1" id="KW-0472">Membrane</keyword>
<evidence type="ECO:0000313" key="5">
    <source>
        <dbReference type="Proteomes" id="UP001431572"/>
    </source>
</evidence>
<accession>A0A8T7LZM4</accession>
<feature type="transmembrane region" description="Helical" evidence="1">
    <location>
        <begin position="319"/>
        <end position="338"/>
    </location>
</feature>
<protein>
    <recommendedName>
        <fullName evidence="6">Glycosyltransferase RgtA/B/C/D-like domain-containing protein</fullName>
    </recommendedName>
</protein>
<evidence type="ECO:0000256" key="1">
    <source>
        <dbReference type="SAM" id="Phobius"/>
    </source>
</evidence>
<name>A0A8T7LZM4_9CHLR</name>
<keyword evidence="1" id="KW-1133">Transmembrane helix</keyword>
<reference evidence="2 4" key="1">
    <citation type="submission" date="2020-06" db="EMBL/GenBank/DDBJ databases">
        <title>Anoxygenic phototrophic Chloroflexota member uses a Type I reaction center.</title>
        <authorList>
            <person name="Tsuji J.M."/>
            <person name="Shaw N.A."/>
            <person name="Nagashima S."/>
            <person name="Venkiteswaran J."/>
            <person name="Schiff S.L."/>
            <person name="Hanada S."/>
            <person name="Tank M."/>
            <person name="Neufeld J.D."/>
        </authorList>
    </citation>
    <scope>NUCLEOTIDE SEQUENCE [LARGE SCALE GENOMIC DNA]</scope>
    <source>
        <strain evidence="2">L227-S17</strain>
    </source>
</reference>
<feature type="transmembrane region" description="Helical" evidence="1">
    <location>
        <begin position="67"/>
        <end position="84"/>
    </location>
</feature>
<dbReference type="AlphaFoldDB" id="A0A8T7LZM4"/>
<feature type="transmembrane region" description="Helical" evidence="1">
    <location>
        <begin position="6"/>
        <end position="30"/>
    </location>
</feature>
<evidence type="ECO:0000313" key="2">
    <source>
        <dbReference type="EMBL" id="NWJ45762.1"/>
    </source>
</evidence>
<dbReference type="Proteomes" id="UP000521676">
    <property type="component" value="Unassembled WGS sequence"/>
</dbReference>
<sequence>MSADFFTQVALLSLFTVASYTIGRICFRLLQVELPNFAKAGAALLTGFALLVLQLGLYSLVGLKFNGFWLYTPWVLAGLVLLWNSRKAALPRITIEPLKWLHYWLDLSLLDKLISIILVGTLGALLVLQLSLPLYAWDVTAIWFQKAKHFYFFGGIDYSLVFDYSHKDYPVAYPLIVDAFYLIGIGFNDQLALGINYLFLLAACGLFYGFFRNKLPIWAALALPLTMLLMPPVYTMNFDRYYVAYADFPLGVVVLFYAVAFTSWVESEQASHLALTLIALALAGSMKNEGITFTLLGLLSIGIVLLIRYRQILSLLKSVRIMIVASILLFSILGWNFYTKLNKFETDISIGFNPDRFFEQLPERYDTIVKMIGSELASDVRYVGLGVMLLLGFASLFATRNRLSLALVLLWLVLWGQAAIYIAIYVITPLDIRYHISSTLTRLLTHLIPLAIFTFGLGLANLNQSNRRLMNQ</sequence>
<feature type="transmembrane region" description="Helical" evidence="1">
    <location>
        <begin position="380"/>
        <end position="398"/>
    </location>
</feature>
<reference evidence="3" key="2">
    <citation type="journal article" date="2024" name="Nature">
        <title>Anoxygenic phototroph of the Chloroflexota uses a type I reaction centre.</title>
        <authorList>
            <person name="Tsuji J.M."/>
            <person name="Shaw N.A."/>
            <person name="Nagashima S."/>
            <person name="Venkiteswaran J.J."/>
            <person name="Schiff S.L."/>
            <person name="Watanabe T."/>
            <person name="Fukui M."/>
            <person name="Hanada S."/>
            <person name="Tank M."/>
            <person name="Neufeld J.D."/>
        </authorList>
    </citation>
    <scope>NUCLEOTIDE SEQUENCE</scope>
    <source>
        <strain evidence="3">L227-S17</strain>
    </source>
</reference>
<dbReference type="EMBL" id="CP128399">
    <property type="protein sequence ID" value="WJW67630.1"/>
    <property type="molecule type" value="Genomic_DNA"/>
</dbReference>
<feature type="transmembrane region" description="Helical" evidence="1">
    <location>
        <begin position="242"/>
        <end position="265"/>
    </location>
</feature>
<dbReference type="EMBL" id="JACATZ010000001">
    <property type="protein sequence ID" value="NWJ45762.1"/>
    <property type="molecule type" value="Genomic_DNA"/>
</dbReference>
<feature type="transmembrane region" description="Helical" evidence="1">
    <location>
        <begin position="171"/>
        <end position="187"/>
    </location>
</feature>